<evidence type="ECO:0000313" key="4">
    <source>
        <dbReference type="Proteomes" id="UP000271098"/>
    </source>
</evidence>
<name>A0A183E9V9_9BILA</name>
<dbReference type="WBParaSite" id="GPUH_0001777301-mRNA-1">
    <property type="protein sequence ID" value="GPUH_0001777301-mRNA-1"/>
    <property type="gene ID" value="GPUH_0001777301"/>
</dbReference>
<dbReference type="GO" id="GO:0004867">
    <property type="term" value="F:serine-type endopeptidase inhibitor activity"/>
    <property type="evidence" value="ECO:0007669"/>
    <property type="project" value="InterPro"/>
</dbReference>
<dbReference type="InterPro" id="IPR000215">
    <property type="entry name" value="Serpin_fam"/>
</dbReference>
<dbReference type="PANTHER" id="PTHR11461">
    <property type="entry name" value="SERINE PROTEASE INHIBITOR, SERPIN"/>
    <property type="match status" value="1"/>
</dbReference>
<dbReference type="Gene3D" id="2.30.39.10">
    <property type="entry name" value="Alpha-1-antitrypsin, domain 1"/>
    <property type="match status" value="1"/>
</dbReference>
<reference evidence="5" key="1">
    <citation type="submission" date="2016-06" db="UniProtKB">
        <authorList>
            <consortium name="WormBaseParasite"/>
        </authorList>
    </citation>
    <scope>IDENTIFICATION</scope>
</reference>
<dbReference type="Pfam" id="PF00079">
    <property type="entry name" value="Serpin"/>
    <property type="match status" value="1"/>
</dbReference>
<dbReference type="InterPro" id="IPR036186">
    <property type="entry name" value="Serpin_sf"/>
</dbReference>
<comment type="similarity">
    <text evidence="1">Belongs to the serpin family.</text>
</comment>
<proteinExistence type="inferred from homology"/>
<evidence type="ECO:0000313" key="5">
    <source>
        <dbReference type="WBParaSite" id="GPUH_0001777301-mRNA-1"/>
    </source>
</evidence>
<dbReference type="AlphaFoldDB" id="A0A183E9V9"/>
<evidence type="ECO:0000313" key="3">
    <source>
        <dbReference type="EMBL" id="VDN30383.1"/>
    </source>
</evidence>
<dbReference type="Gene3D" id="3.30.497.10">
    <property type="entry name" value="Antithrombin, subunit I, domain 2"/>
    <property type="match status" value="1"/>
</dbReference>
<dbReference type="InterPro" id="IPR042185">
    <property type="entry name" value="Serpin_sf_2"/>
</dbReference>
<reference evidence="3 4" key="2">
    <citation type="submission" date="2018-11" db="EMBL/GenBank/DDBJ databases">
        <authorList>
            <consortium name="Pathogen Informatics"/>
        </authorList>
    </citation>
    <scope>NUCLEOTIDE SEQUENCE [LARGE SCALE GENOMIC DNA]</scope>
</reference>
<dbReference type="GO" id="GO:0005615">
    <property type="term" value="C:extracellular space"/>
    <property type="evidence" value="ECO:0007669"/>
    <property type="project" value="InterPro"/>
</dbReference>
<evidence type="ECO:0000259" key="2">
    <source>
        <dbReference type="Pfam" id="PF00079"/>
    </source>
</evidence>
<evidence type="ECO:0000256" key="1">
    <source>
        <dbReference type="ARBA" id="ARBA00009500"/>
    </source>
</evidence>
<dbReference type="OrthoDB" id="9518664at2759"/>
<dbReference type="EMBL" id="UYRT01085637">
    <property type="protein sequence ID" value="VDN30383.1"/>
    <property type="molecule type" value="Genomic_DNA"/>
</dbReference>
<dbReference type="InterPro" id="IPR042178">
    <property type="entry name" value="Serpin_sf_1"/>
</dbReference>
<protein>
    <submittedName>
        <fullName evidence="5">SERPIN domain-containing protein</fullName>
    </submittedName>
</protein>
<gene>
    <name evidence="3" type="ORF">GPUH_LOCUS17750</name>
</gene>
<dbReference type="InterPro" id="IPR023796">
    <property type="entry name" value="Serpin_dom"/>
</dbReference>
<keyword evidence="4" id="KW-1185">Reference proteome</keyword>
<dbReference type="SUPFAM" id="SSF56574">
    <property type="entry name" value="Serpins"/>
    <property type="match status" value="1"/>
</dbReference>
<feature type="domain" description="Serpin" evidence="2">
    <location>
        <begin position="28"/>
        <end position="92"/>
    </location>
</feature>
<organism evidence="5">
    <name type="scientific">Gongylonema pulchrum</name>
    <dbReference type="NCBI Taxonomy" id="637853"/>
    <lineage>
        <taxon>Eukaryota</taxon>
        <taxon>Metazoa</taxon>
        <taxon>Ecdysozoa</taxon>
        <taxon>Nematoda</taxon>
        <taxon>Chromadorea</taxon>
        <taxon>Rhabditida</taxon>
        <taxon>Spirurina</taxon>
        <taxon>Spiruromorpha</taxon>
        <taxon>Spiruroidea</taxon>
        <taxon>Gongylonematidae</taxon>
        <taxon>Gongylonema</taxon>
    </lineage>
</organism>
<accession>A0A183E9V9</accession>
<sequence>MGADSPSEQIALGWMFSKLGRRNFDSPSVNQWVTKTTHGKISNLISKQEISPETKMMLLNALYFKAIWSERFNKSDTKEMPFDVDPLKQITVKKKTL</sequence>
<dbReference type="PANTHER" id="PTHR11461:SF211">
    <property type="entry name" value="GH10112P-RELATED"/>
    <property type="match status" value="1"/>
</dbReference>
<dbReference type="Proteomes" id="UP000271098">
    <property type="component" value="Unassembled WGS sequence"/>
</dbReference>